<organism evidence="2 3">
    <name type="scientific">Acer yangbiense</name>
    <dbReference type="NCBI Taxonomy" id="1000413"/>
    <lineage>
        <taxon>Eukaryota</taxon>
        <taxon>Viridiplantae</taxon>
        <taxon>Streptophyta</taxon>
        <taxon>Embryophyta</taxon>
        <taxon>Tracheophyta</taxon>
        <taxon>Spermatophyta</taxon>
        <taxon>Magnoliopsida</taxon>
        <taxon>eudicotyledons</taxon>
        <taxon>Gunneridae</taxon>
        <taxon>Pentapetalae</taxon>
        <taxon>rosids</taxon>
        <taxon>malvids</taxon>
        <taxon>Sapindales</taxon>
        <taxon>Sapindaceae</taxon>
        <taxon>Hippocastanoideae</taxon>
        <taxon>Acereae</taxon>
        <taxon>Acer</taxon>
    </lineage>
</organism>
<reference evidence="3" key="1">
    <citation type="journal article" date="2019" name="Gigascience">
        <title>De novo genome assembly of the endangered Acer yangbiense, a plant species with extremely small populations endemic to Yunnan Province, China.</title>
        <authorList>
            <person name="Yang J."/>
            <person name="Wariss H.M."/>
            <person name="Tao L."/>
            <person name="Zhang R."/>
            <person name="Yun Q."/>
            <person name="Hollingsworth P."/>
            <person name="Dao Z."/>
            <person name="Luo G."/>
            <person name="Guo H."/>
            <person name="Ma Y."/>
            <person name="Sun W."/>
        </authorList>
    </citation>
    <scope>NUCLEOTIDE SEQUENCE [LARGE SCALE GENOMIC DNA]</scope>
    <source>
        <strain evidence="3">cv. Malutang</strain>
    </source>
</reference>
<proteinExistence type="predicted"/>
<evidence type="ECO:0000256" key="1">
    <source>
        <dbReference type="SAM" id="MobiDB-lite"/>
    </source>
</evidence>
<feature type="region of interest" description="Disordered" evidence="1">
    <location>
        <begin position="81"/>
        <end position="122"/>
    </location>
</feature>
<comment type="caution">
    <text evidence="2">The sequence shown here is derived from an EMBL/GenBank/DDBJ whole genome shotgun (WGS) entry which is preliminary data.</text>
</comment>
<name>A0A5C7ICW7_9ROSI</name>
<protein>
    <submittedName>
        <fullName evidence="2">Uncharacterized protein</fullName>
    </submittedName>
</protein>
<keyword evidence="3" id="KW-1185">Reference proteome</keyword>
<gene>
    <name evidence="2" type="ORF">EZV62_008266</name>
</gene>
<feature type="compositionally biased region" description="Low complexity" evidence="1">
    <location>
        <begin position="16"/>
        <end position="26"/>
    </location>
</feature>
<accession>A0A5C7ICW7</accession>
<evidence type="ECO:0000313" key="2">
    <source>
        <dbReference type="EMBL" id="TXG66991.1"/>
    </source>
</evidence>
<feature type="region of interest" description="Disordered" evidence="1">
    <location>
        <begin position="1"/>
        <end position="69"/>
    </location>
</feature>
<sequence>MLIQDDSSYASSFNETSPPLSTTSSTQELPAELVVEQPPPSNATTDNASHVEDPKNLFSRPTRIRRPPTYLQDYATLATQGETKEEEQQQVDVPGVQPETVDTEETEMPNKKPKLTNSNEEGEGYDQFYKSIFSSQAQVRDMEAKVSQQSRSKIDSKWKDYLSEDDEELRTSQPTMNNALLLNGEITRLKMT</sequence>
<evidence type="ECO:0000313" key="3">
    <source>
        <dbReference type="Proteomes" id="UP000323000"/>
    </source>
</evidence>
<dbReference type="EMBL" id="VAHF01000003">
    <property type="protein sequence ID" value="TXG66991.1"/>
    <property type="molecule type" value="Genomic_DNA"/>
</dbReference>
<dbReference type="OrthoDB" id="5960226at2759"/>
<feature type="compositionally biased region" description="Polar residues" evidence="1">
    <location>
        <begin position="1"/>
        <end position="15"/>
    </location>
</feature>
<dbReference type="Proteomes" id="UP000323000">
    <property type="component" value="Chromosome 3"/>
</dbReference>
<dbReference type="AlphaFoldDB" id="A0A5C7ICW7"/>